<name>A0A0K2UZX0_LEPSM</name>
<dbReference type="AlphaFoldDB" id="A0A0K2UZX0"/>
<dbReference type="EMBL" id="HACA01026423">
    <property type="protein sequence ID" value="CDW43784.1"/>
    <property type="molecule type" value="Transcribed_RNA"/>
</dbReference>
<accession>A0A0K2UZX0</accession>
<reference evidence="1" key="1">
    <citation type="submission" date="2014-05" db="EMBL/GenBank/DDBJ databases">
        <authorList>
            <person name="Chronopoulou M."/>
        </authorList>
    </citation>
    <scope>NUCLEOTIDE SEQUENCE</scope>
    <source>
        <tissue evidence="1">Whole organism</tissue>
    </source>
</reference>
<organism evidence="1">
    <name type="scientific">Lepeophtheirus salmonis</name>
    <name type="common">Salmon louse</name>
    <name type="synonym">Caligus salmonis</name>
    <dbReference type="NCBI Taxonomy" id="72036"/>
    <lineage>
        <taxon>Eukaryota</taxon>
        <taxon>Metazoa</taxon>
        <taxon>Ecdysozoa</taxon>
        <taxon>Arthropoda</taxon>
        <taxon>Crustacea</taxon>
        <taxon>Multicrustacea</taxon>
        <taxon>Hexanauplia</taxon>
        <taxon>Copepoda</taxon>
        <taxon>Siphonostomatoida</taxon>
        <taxon>Caligidae</taxon>
        <taxon>Lepeophtheirus</taxon>
    </lineage>
</organism>
<evidence type="ECO:0000313" key="1">
    <source>
        <dbReference type="EMBL" id="CDW43784.1"/>
    </source>
</evidence>
<proteinExistence type="predicted"/>
<sequence length="54" mass="6400">MQAYQRVLFLFYTISFNQSNSFFFNDSNNPTHKSGSALEKEYALSLIFYKLSYK</sequence>
<protein>
    <submittedName>
        <fullName evidence="1">Uncharacterized protein</fullName>
    </submittedName>
</protein>
<feature type="non-terminal residue" evidence="1">
    <location>
        <position position="54"/>
    </location>
</feature>